<dbReference type="PRINTS" id="PR00455">
    <property type="entry name" value="HTHTETR"/>
</dbReference>
<dbReference type="PRINTS" id="PR00400">
    <property type="entry name" value="TETREPRESSOR"/>
</dbReference>
<keyword evidence="1" id="KW-0678">Repressor</keyword>
<dbReference type="Pfam" id="PF02909">
    <property type="entry name" value="TetR_C_1"/>
    <property type="match status" value="1"/>
</dbReference>
<dbReference type="GO" id="GO:0045892">
    <property type="term" value="P:negative regulation of DNA-templated transcription"/>
    <property type="evidence" value="ECO:0007669"/>
    <property type="project" value="InterPro"/>
</dbReference>
<evidence type="ECO:0000256" key="1">
    <source>
        <dbReference type="ARBA" id="ARBA00022491"/>
    </source>
</evidence>
<accession>A0A370IEB5</accession>
<keyword evidence="3 5" id="KW-0238">DNA-binding</keyword>
<protein>
    <submittedName>
        <fullName evidence="8">TetR family transcriptional regulator</fullName>
    </submittedName>
</protein>
<dbReference type="GO" id="GO:0000976">
    <property type="term" value="F:transcription cis-regulatory region binding"/>
    <property type="evidence" value="ECO:0007669"/>
    <property type="project" value="TreeGrafter"/>
</dbReference>
<feature type="domain" description="HTH tetR-type" evidence="7">
    <location>
        <begin position="31"/>
        <end position="91"/>
    </location>
</feature>
<dbReference type="SUPFAM" id="SSF46689">
    <property type="entry name" value="Homeodomain-like"/>
    <property type="match status" value="1"/>
</dbReference>
<dbReference type="PANTHER" id="PTHR30055">
    <property type="entry name" value="HTH-TYPE TRANSCRIPTIONAL REGULATOR RUTR"/>
    <property type="match status" value="1"/>
</dbReference>
<feature type="DNA-binding region" description="H-T-H motif" evidence="5">
    <location>
        <begin position="54"/>
        <end position="73"/>
    </location>
</feature>
<dbReference type="PANTHER" id="PTHR30055:SF151">
    <property type="entry name" value="TRANSCRIPTIONAL REGULATORY PROTEIN"/>
    <property type="match status" value="1"/>
</dbReference>
<evidence type="ECO:0000256" key="6">
    <source>
        <dbReference type="SAM" id="MobiDB-lite"/>
    </source>
</evidence>
<comment type="caution">
    <text evidence="8">The sequence shown here is derived from an EMBL/GenBank/DDBJ whole genome shotgun (WGS) entry which is preliminary data.</text>
</comment>
<dbReference type="EMBL" id="QQBC01000001">
    <property type="protein sequence ID" value="RDI69067.1"/>
    <property type="molecule type" value="Genomic_DNA"/>
</dbReference>
<sequence>MVEAAQGSERDDGRTRSVWLRPTSPGRTEPPITRARIVEAAVALLDEEGLERLTMRRLAQRLGTGSTTLYWHLDTKDDVIDLAVDAIFGETPIPERHSDDWRADLTALLTGWRATLLRHPWTAGLAANRRPLLGPNFLAWMEFLRAALVRAGFVGPHVSAASWALVSHVAGSAASESSLRLSEEDFRAADELVTSQADRFPALAEHGYLSGSDWTANFDHGLTYLLDGLAVQLQRRD</sequence>
<dbReference type="STRING" id="1210086.GCA_001613105_00459"/>
<evidence type="ECO:0000259" key="7">
    <source>
        <dbReference type="PROSITE" id="PS50977"/>
    </source>
</evidence>
<keyword evidence="9" id="KW-1185">Reference proteome</keyword>
<dbReference type="GO" id="GO:0046677">
    <property type="term" value="P:response to antibiotic"/>
    <property type="evidence" value="ECO:0007669"/>
    <property type="project" value="InterPro"/>
</dbReference>
<evidence type="ECO:0000256" key="2">
    <source>
        <dbReference type="ARBA" id="ARBA00023015"/>
    </source>
</evidence>
<dbReference type="PROSITE" id="PS50977">
    <property type="entry name" value="HTH_TETR_2"/>
    <property type="match status" value="1"/>
</dbReference>
<dbReference type="Pfam" id="PF00440">
    <property type="entry name" value="TetR_N"/>
    <property type="match status" value="1"/>
</dbReference>
<evidence type="ECO:0000256" key="4">
    <source>
        <dbReference type="ARBA" id="ARBA00023163"/>
    </source>
</evidence>
<proteinExistence type="predicted"/>
<evidence type="ECO:0000256" key="5">
    <source>
        <dbReference type="PROSITE-ProRule" id="PRU00335"/>
    </source>
</evidence>
<reference evidence="8 9" key="1">
    <citation type="submission" date="2018-07" db="EMBL/GenBank/DDBJ databases">
        <title>Genomic Encyclopedia of Type Strains, Phase IV (KMG-IV): sequencing the most valuable type-strain genomes for metagenomic binning, comparative biology and taxonomic classification.</title>
        <authorList>
            <person name="Goeker M."/>
        </authorList>
    </citation>
    <scope>NUCLEOTIDE SEQUENCE [LARGE SCALE GENOMIC DNA]</scope>
    <source>
        <strain evidence="8 9">DSM 44290</strain>
    </source>
</reference>
<keyword evidence="4" id="KW-0804">Transcription</keyword>
<dbReference type="Gene3D" id="1.10.357.10">
    <property type="entry name" value="Tetracycline Repressor, domain 2"/>
    <property type="match status" value="1"/>
</dbReference>
<dbReference type="InterPro" id="IPR004111">
    <property type="entry name" value="Repressor_TetR_C"/>
</dbReference>
<dbReference type="SUPFAM" id="SSF48498">
    <property type="entry name" value="Tetracyclin repressor-like, C-terminal domain"/>
    <property type="match status" value="1"/>
</dbReference>
<feature type="region of interest" description="Disordered" evidence="6">
    <location>
        <begin position="1"/>
        <end position="30"/>
    </location>
</feature>
<dbReference type="InterPro" id="IPR001647">
    <property type="entry name" value="HTH_TetR"/>
</dbReference>
<evidence type="ECO:0000313" key="8">
    <source>
        <dbReference type="EMBL" id="RDI69067.1"/>
    </source>
</evidence>
<name>A0A370IEB5_9NOCA</name>
<dbReference type="AlphaFoldDB" id="A0A370IEB5"/>
<evidence type="ECO:0000256" key="3">
    <source>
        <dbReference type="ARBA" id="ARBA00023125"/>
    </source>
</evidence>
<dbReference type="GO" id="GO:0003700">
    <property type="term" value="F:DNA-binding transcription factor activity"/>
    <property type="evidence" value="ECO:0007669"/>
    <property type="project" value="TreeGrafter"/>
</dbReference>
<evidence type="ECO:0000313" key="9">
    <source>
        <dbReference type="Proteomes" id="UP000254869"/>
    </source>
</evidence>
<gene>
    <name evidence="8" type="ORF">DFR76_101605</name>
</gene>
<dbReference type="InterPro" id="IPR003012">
    <property type="entry name" value="Tet_transcr_reg_TetR"/>
</dbReference>
<dbReference type="Proteomes" id="UP000254869">
    <property type="component" value="Unassembled WGS sequence"/>
</dbReference>
<organism evidence="8 9">
    <name type="scientific">Nocardia pseudobrasiliensis</name>
    <dbReference type="NCBI Taxonomy" id="45979"/>
    <lineage>
        <taxon>Bacteria</taxon>
        <taxon>Bacillati</taxon>
        <taxon>Actinomycetota</taxon>
        <taxon>Actinomycetes</taxon>
        <taxon>Mycobacteriales</taxon>
        <taxon>Nocardiaceae</taxon>
        <taxon>Nocardia</taxon>
    </lineage>
</organism>
<dbReference type="InterPro" id="IPR050109">
    <property type="entry name" value="HTH-type_TetR-like_transc_reg"/>
</dbReference>
<keyword evidence="2" id="KW-0805">Transcription regulation</keyword>
<dbReference type="InterPro" id="IPR009057">
    <property type="entry name" value="Homeodomain-like_sf"/>
</dbReference>
<dbReference type="RefSeq" id="WP_067990988.1">
    <property type="nucleotide sequence ID" value="NZ_QQBC01000001.1"/>
</dbReference>
<dbReference type="InterPro" id="IPR036271">
    <property type="entry name" value="Tet_transcr_reg_TetR-rel_C_sf"/>
</dbReference>